<feature type="transmembrane region" description="Helical" evidence="1">
    <location>
        <begin position="389"/>
        <end position="414"/>
    </location>
</feature>
<feature type="transmembrane region" description="Helical" evidence="1">
    <location>
        <begin position="12"/>
        <end position="35"/>
    </location>
</feature>
<dbReference type="OrthoDB" id="182994at2"/>
<evidence type="ECO:0000256" key="1">
    <source>
        <dbReference type="SAM" id="Phobius"/>
    </source>
</evidence>
<feature type="transmembrane region" description="Helical" evidence="1">
    <location>
        <begin position="139"/>
        <end position="159"/>
    </location>
</feature>
<keyword evidence="3" id="KW-1185">Reference proteome</keyword>
<feature type="transmembrane region" description="Helical" evidence="1">
    <location>
        <begin position="55"/>
        <end position="73"/>
    </location>
</feature>
<dbReference type="Pfam" id="PF18943">
    <property type="entry name" value="DUF5690"/>
    <property type="match status" value="1"/>
</dbReference>
<evidence type="ECO:0000313" key="3">
    <source>
        <dbReference type="Proteomes" id="UP000319576"/>
    </source>
</evidence>
<dbReference type="Proteomes" id="UP000319576">
    <property type="component" value="Chromosome"/>
</dbReference>
<dbReference type="EMBL" id="CP036273">
    <property type="protein sequence ID" value="QDU23724.1"/>
    <property type="molecule type" value="Genomic_DNA"/>
</dbReference>
<accession>A0A517Y1W6</accession>
<sequence length="427" mass="44427">MGEPVRQSDRPAARAAAAWCVAAAFGTYFCVYAVRKPFTAGAFADDPFWGAGYKSALVVAQVLGYTASKFLGIKVVSEVSPARRAGLILALVGVAELALFLFAVTPAPWNVAWLFVNGLPLGMIFGLVLGVLEGRRQSEALAAGLCASFVVADGAAKSAGAYLLKAGVSEAWMPAAAGLLFAPALLLFVGMLARVPPPAQSDVALRSERAPMTAADRRAFGRRYAAGLLLLGGAYLLVTVLRSVRADFAPEVWAGLGVTGQPGVFTYSEMAVAACVLVLSGAAVLIRDNRRAFTYAMGTAAAGAVLLAAALVGLRAGVLSPLAFMVLHGVGLYLPYIAVHTTVFERLIAMTRDRGTVGYLMTLVDAFGYLGYVAVLLARSAGGGGPDFLAFFVPLSWVIAAATLALLLPAWYYFLSHPAARPAAGEA</sequence>
<feature type="transmembrane region" description="Helical" evidence="1">
    <location>
        <begin position="293"/>
        <end position="316"/>
    </location>
</feature>
<feature type="transmembrane region" description="Helical" evidence="1">
    <location>
        <begin position="264"/>
        <end position="286"/>
    </location>
</feature>
<feature type="transmembrane region" description="Helical" evidence="1">
    <location>
        <begin position="322"/>
        <end position="344"/>
    </location>
</feature>
<organism evidence="2 3">
    <name type="scientific">Urbifossiella limnaea</name>
    <dbReference type="NCBI Taxonomy" id="2528023"/>
    <lineage>
        <taxon>Bacteria</taxon>
        <taxon>Pseudomonadati</taxon>
        <taxon>Planctomycetota</taxon>
        <taxon>Planctomycetia</taxon>
        <taxon>Gemmatales</taxon>
        <taxon>Gemmataceae</taxon>
        <taxon>Urbifossiella</taxon>
    </lineage>
</organism>
<feature type="transmembrane region" description="Helical" evidence="1">
    <location>
        <begin position="224"/>
        <end position="244"/>
    </location>
</feature>
<dbReference type="RefSeq" id="WP_145243950.1">
    <property type="nucleotide sequence ID" value="NZ_CP036273.1"/>
</dbReference>
<proteinExistence type="predicted"/>
<dbReference type="InterPro" id="IPR043745">
    <property type="entry name" value="DUF5690"/>
</dbReference>
<gene>
    <name evidence="2" type="ORF">ETAA1_57300</name>
</gene>
<keyword evidence="1" id="KW-0472">Membrane</keyword>
<evidence type="ECO:0000313" key="2">
    <source>
        <dbReference type="EMBL" id="QDU23724.1"/>
    </source>
</evidence>
<keyword evidence="1" id="KW-1133">Transmembrane helix</keyword>
<protein>
    <recommendedName>
        <fullName evidence="4">MFS transporter</fullName>
    </recommendedName>
</protein>
<reference evidence="2 3" key="1">
    <citation type="submission" date="2019-02" db="EMBL/GenBank/DDBJ databases">
        <title>Deep-cultivation of Planctomycetes and their phenomic and genomic characterization uncovers novel biology.</title>
        <authorList>
            <person name="Wiegand S."/>
            <person name="Jogler M."/>
            <person name="Boedeker C."/>
            <person name="Pinto D."/>
            <person name="Vollmers J."/>
            <person name="Rivas-Marin E."/>
            <person name="Kohn T."/>
            <person name="Peeters S.H."/>
            <person name="Heuer A."/>
            <person name="Rast P."/>
            <person name="Oberbeckmann S."/>
            <person name="Bunk B."/>
            <person name="Jeske O."/>
            <person name="Meyerdierks A."/>
            <person name="Storesund J.E."/>
            <person name="Kallscheuer N."/>
            <person name="Luecker S."/>
            <person name="Lage O.M."/>
            <person name="Pohl T."/>
            <person name="Merkel B.J."/>
            <person name="Hornburger P."/>
            <person name="Mueller R.-W."/>
            <person name="Bruemmer F."/>
            <person name="Labrenz M."/>
            <person name="Spormann A.M."/>
            <person name="Op den Camp H."/>
            <person name="Overmann J."/>
            <person name="Amann R."/>
            <person name="Jetten M.S.M."/>
            <person name="Mascher T."/>
            <person name="Medema M.H."/>
            <person name="Devos D.P."/>
            <person name="Kaster A.-K."/>
            <person name="Ovreas L."/>
            <person name="Rohde M."/>
            <person name="Galperin M.Y."/>
            <person name="Jogler C."/>
        </authorList>
    </citation>
    <scope>NUCLEOTIDE SEQUENCE [LARGE SCALE GENOMIC DNA]</scope>
    <source>
        <strain evidence="2 3">ETA_A1</strain>
    </source>
</reference>
<feature type="transmembrane region" description="Helical" evidence="1">
    <location>
        <begin position="111"/>
        <end position="132"/>
    </location>
</feature>
<name>A0A517Y1W6_9BACT</name>
<dbReference type="AlphaFoldDB" id="A0A517Y1W6"/>
<feature type="transmembrane region" description="Helical" evidence="1">
    <location>
        <begin position="171"/>
        <end position="193"/>
    </location>
</feature>
<dbReference type="KEGG" id="uli:ETAA1_57300"/>
<feature type="transmembrane region" description="Helical" evidence="1">
    <location>
        <begin position="85"/>
        <end position="105"/>
    </location>
</feature>
<feature type="transmembrane region" description="Helical" evidence="1">
    <location>
        <begin position="356"/>
        <end position="377"/>
    </location>
</feature>
<keyword evidence="1" id="KW-0812">Transmembrane</keyword>
<evidence type="ECO:0008006" key="4">
    <source>
        <dbReference type="Google" id="ProtNLM"/>
    </source>
</evidence>